<comment type="catalytic activity">
    <reaction evidence="1">
        <text>ATP + protein L-histidine = ADP + protein N-phospho-L-histidine.</text>
        <dbReference type="EC" id="2.7.13.3"/>
    </reaction>
</comment>
<dbReference type="InterPro" id="IPR005467">
    <property type="entry name" value="His_kinase_dom"/>
</dbReference>
<dbReference type="RefSeq" id="WP_072724168.1">
    <property type="nucleotide sequence ID" value="NZ_CP062948.1"/>
</dbReference>
<evidence type="ECO:0000256" key="3">
    <source>
        <dbReference type="ARBA" id="ARBA00012438"/>
    </source>
</evidence>
<dbReference type="EMBL" id="MWWX01000005">
    <property type="protein sequence ID" value="OZG62517.1"/>
    <property type="molecule type" value="Genomic_DNA"/>
</dbReference>
<dbReference type="CDD" id="cd00082">
    <property type="entry name" value="HisKA"/>
    <property type="match status" value="1"/>
</dbReference>
<accession>A0A261FTN5</accession>
<dbReference type="GO" id="GO:0000155">
    <property type="term" value="F:phosphorelay sensor kinase activity"/>
    <property type="evidence" value="ECO:0007669"/>
    <property type="project" value="InterPro"/>
</dbReference>
<dbReference type="CDD" id="cd00075">
    <property type="entry name" value="HATPase"/>
    <property type="match status" value="1"/>
</dbReference>
<comment type="caution">
    <text evidence="11">The sequence shown here is derived from an EMBL/GenBank/DDBJ whole genome shotgun (WGS) entry which is preliminary data.</text>
</comment>
<keyword evidence="7" id="KW-0902">Two-component regulatory system</keyword>
<gene>
    <name evidence="11" type="ORF">BLEM_1063</name>
</gene>
<evidence type="ECO:0000256" key="1">
    <source>
        <dbReference type="ARBA" id="ARBA00000085"/>
    </source>
</evidence>
<keyword evidence="4" id="KW-0597">Phosphoprotein</keyword>
<dbReference type="Pfam" id="PF00512">
    <property type="entry name" value="HisKA"/>
    <property type="match status" value="1"/>
</dbReference>
<dbReference type="InterPro" id="IPR003594">
    <property type="entry name" value="HATPase_dom"/>
</dbReference>
<dbReference type="InterPro" id="IPR036890">
    <property type="entry name" value="HATPase_C_sf"/>
</dbReference>
<dbReference type="EC" id="2.7.13.3" evidence="3"/>
<dbReference type="AlphaFoldDB" id="A0A261FTN5"/>
<dbReference type="InterPro" id="IPR050351">
    <property type="entry name" value="BphY/WalK/GraS-like"/>
</dbReference>
<evidence type="ECO:0000256" key="2">
    <source>
        <dbReference type="ARBA" id="ARBA00004236"/>
    </source>
</evidence>
<dbReference type="SUPFAM" id="SSF55874">
    <property type="entry name" value="ATPase domain of HSP90 chaperone/DNA topoisomerase II/histidine kinase"/>
    <property type="match status" value="1"/>
</dbReference>
<evidence type="ECO:0000256" key="6">
    <source>
        <dbReference type="ARBA" id="ARBA00022777"/>
    </source>
</evidence>
<dbReference type="InterPro" id="IPR036097">
    <property type="entry name" value="HisK_dim/P_sf"/>
</dbReference>
<evidence type="ECO:0000256" key="8">
    <source>
        <dbReference type="ARBA" id="ARBA00039401"/>
    </source>
</evidence>
<dbReference type="Proteomes" id="UP000216352">
    <property type="component" value="Unassembled WGS sequence"/>
</dbReference>
<dbReference type="PROSITE" id="PS50109">
    <property type="entry name" value="HIS_KIN"/>
    <property type="match status" value="1"/>
</dbReference>
<keyword evidence="5" id="KW-0808">Transferase</keyword>
<name>A0A261FTN5_9BIFI</name>
<dbReference type="Pfam" id="PF02518">
    <property type="entry name" value="HATPase_c"/>
    <property type="match status" value="1"/>
</dbReference>
<keyword evidence="6 11" id="KW-0418">Kinase</keyword>
<dbReference type="SUPFAM" id="SSF47384">
    <property type="entry name" value="Homodimeric domain of signal transducing histidine kinase"/>
    <property type="match status" value="1"/>
</dbReference>
<dbReference type="GO" id="GO:0005886">
    <property type="term" value="C:plasma membrane"/>
    <property type="evidence" value="ECO:0007669"/>
    <property type="project" value="UniProtKB-SubCell"/>
</dbReference>
<evidence type="ECO:0000313" key="11">
    <source>
        <dbReference type="EMBL" id="OZG62517.1"/>
    </source>
</evidence>
<dbReference type="InterPro" id="IPR003661">
    <property type="entry name" value="HisK_dim/P_dom"/>
</dbReference>
<evidence type="ECO:0000259" key="10">
    <source>
        <dbReference type="PROSITE" id="PS50109"/>
    </source>
</evidence>
<evidence type="ECO:0000313" key="12">
    <source>
        <dbReference type="Proteomes" id="UP000216352"/>
    </source>
</evidence>
<feature type="domain" description="Histidine kinase" evidence="10">
    <location>
        <begin position="175"/>
        <end position="384"/>
    </location>
</feature>
<evidence type="ECO:0000256" key="5">
    <source>
        <dbReference type="ARBA" id="ARBA00022679"/>
    </source>
</evidence>
<dbReference type="Gene3D" id="3.30.565.10">
    <property type="entry name" value="Histidine kinase-like ATPase, C-terminal domain"/>
    <property type="match status" value="1"/>
</dbReference>
<dbReference type="SMART" id="SM00388">
    <property type="entry name" value="HisKA"/>
    <property type="match status" value="1"/>
</dbReference>
<evidence type="ECO:0000256" key="9">
    <source>
        <dbReference type="SAM" id="Phobius"/>
    </source>
</evidence>
<keyword evidence="9" id="KW-0472">Membrane</keyword>
<keyword evidence="9" id="KW-1133">Transmembrane helix</keyword>
<dbReference type="STRING" id="1603886.GCA_001895165_00473"/>
<feature type="transmembrane region" description="Helical" evidence="9">
    <location>
        <begin position="130"/>
        <end position="150"/>
    </location>
</feature>
<comment type="subcellular location">
    <subcellularLocation>
        <location evidence="2">Cell membrane</location>
    </subcellularLocation>
</comment>
<keyword evidence="12" id="KW-1185">Reference proteome</keyword>
<dbReference type="GO" id="GO:0016036">
    <property type="term" value="P:cellular response to phosphate starvation"/>
    <property type="evidence" value="ECO:0007669"/>
    <property type="project" value="TreeGrafter"/>
</dbReference>
<dbReference type="PANTHER" id="PTHR45453:SF1">
    <property type="entry name" value="PHOSPHATE REGULON SENSOR PROTEIN PHOR"/>
    <property type="match status" value="1"/>
</dbReference>
<organism evidence="11 12">
    <name type="scientific">Bifidobacterium lemurum</name>
    <dbReference type="NCBI Taxonomy" id="1603886"/>
    <lineage>
        <taxon>Bacteria</taxon>
        <taxon>Bacillati</taxon>
        <taxon>Actinomycetota</taxon>
        <taxon>Actinomycetes</taxon>
        <taxon>Bifidobacteriales</taxon>
        <taxon>Bifidobacteriaceae</taxon>
        <taxon>Bifidobacterium</taxon>
    </lineage>
</organism>
<dbReference type="GO" id="GO:0004721">
    <property type="term" value="F:phosphoprotein phosphatase activity"/>
    <property type="evidence" value="ECO:0007669"/>
    <property type="project" value="TreeGrafter"/>
</dbReference>
<evidence type="ECO:0000256" key="4">
    <source>
        <dbReference type="ARBA" id="ARBA00022553"/>
    </source>
</evidence>
<dbReference type="PANTHER" id="PTHR45453">
    <property type="entry name" value="PHOSPHATE REGULON SENSOR PROTEIN PHOR"/>
    <property type="match status" value="1"/>
</dbReference>
<protein>
    <recommendedName>
        <fullName evidence="8">Sensor-like histidine kinase SenX3</fullName>
        <ecNumber evidence="3">2.7.13.3</ecNumber>
    </recommendedName>
</protein>
<dbReference type="Gene3D" id="1.10.287.130">
    <property type="match status" value="1"/>
</dbReference>
<sequence length="406" mass="46466">MVHLAFYVLFPVFYTQQIRTGLDRDVAVIGEMLRTSDRETGEEFLRTYAKRNQLGVLAEFDGETVSFQEGTIAVLDFLDSGEELSVQGSGEVETILTAHGEEELTDGTAVRFQVMESTAPVKEAGRITRLVLPVTVLLSLAISFAFSWLYSRKVTRPVLAMMEETREMKVNFLRSASHDLKTPLAAQRILLENMLLGVGKYQDRDKYLEEAIKQVDQLTDMVKEILDTSRMSEIYQETSRVSITGKLHSMVKDQEMRIQRKGLEVELKLPERYNVTMNETLADCILGNLIDNAVKYCDDGGRVEISLEGDDLRIYNSCVPLQEEELEQIFEAFYRPEYSRHTHAEGNGLGLYMVREGLRLSEIPYTFQAEEDGMCFRMNLKTVRNSYRFHIRKLAFISEYSKETSV</sequence>
<reference evidence="11 12" key="1">
    <citation type="journal article" date="2017" name="BMC Genomics">
        <title>Comparative genomic and phylogenomic analyses of the Bifidobacteriaceae family.</title>
        <authorList>
            <person name="Lugli G.A."/>
            <person name="Milani C."/>
            <person name="Turroni F."/>
            <person name="Duranti S."/>
            <person name="Mancabelli L."/>
            <person name="Mangifesta M."/>
            <person name="Ferrario C."/>
            <person name="Modesto M."/>
            <person name="Mattarelli P."/>
            <person name="Jiri K."/>
            <person name="van Sinderen D."/>
            <person name="Ventura M."/>
        </authorList>
    </citation>
    <scope>NUCLEOTIDE SEQUENCE [LARGE SCALE GENOMIC DNA]</scope>
    <source>
        <strain evidence="11 12">DSM 28807</strain>
    </source>
</reference>
<keyword evidence="9" id="KW-0812">Transmembrane</keyword>
<proteinExistence type="predicted"/>
<dbReference type="SMART" id="SM00387">
    <property type="entry name" value="HATPase_c"/>
    <property type="match status" value="1"/>
</dbReference>
<evidence type="ECO:0000256" key="7">
    <source>
        <dbReference type="ARBA" id="ARBA00023012"/>
    </source>
</evidence>